<accession>A0A8H5CNY5</accession>
<dbReference type="Proteomes" id="UP000559027">
    <property type="component" value="Unassembled WGS sequence"/>
</dbReference>
<name>A0A8H5CNY5_9AGAR</name>
<keyword evidence="2" id="KW-1185">Reference proteome</keyword>
<proteinExistence type="predicted"/>
<protein>
    <submittedName>
        <fullName evidence="1">Uncharacterized protein</fullName>
    </submittedName>
</protein>
<comment type="caution">
    <text evidence="1">The sequence shown here is derived from an EMBL/GenBank/DDBJ whole genome shotgun (WGS) entry which is preliminary data.</text>
</comment>
<sequence length="98" mass="10835">MLSRKPGVRTTTVSISTLRHRAGVRRASSVGFSVAEVDPNARCFDAPLDSTNKPPIAITRILAIPPPQAVYLIFLADANEARWMFQSLLDKKCFNHLV</sequence>
<reference evidence="1 2" key="1">
    <citation type="journal article" date="2020" name="ISME J.">
        <title>Uncovering the hidden diversity of litter-decomposition mechanisms in mushroom-forming fungi.</title>
        <authorList>
            <person name="Floudas D."/>
            <person name="Bentzer J."/>
            <person name="Ahren D."/>
            <person name="Johansson T."/>
            <person name="Persson P."/>
            <person name="Tunlid A."/>
        </authorList>
    </citation>
    <scope>NUCLEOTIDE SEQUENCE [LARGE SCALE GENOMIC DNA]</scope>
    <source>
        <strain evidence="1 2">CBS 146.42</strain>
    </source>
</reference>
<dbReference type="EMBL" id="JAACJO010000047">
    <property type="protein sequence ID" value="KAF5345259.1"/>
    <property type="molecule type" value="Genomic_DNA"/>
</dbReference>
<dbReference type="AlphaFoldDB" id="A0A8H5CNY5"/>
<organism evidence="1 2">
    <name type="scientific">Leucocoprinus leucothites</name>
    <dbReference type="NCBI Taxonomy" id="201217"/>
    <lineage>
        <taxon>Eukaryota</taxon>
        <taxon>Fungi</taxon>
        <taxon>Dikarya</taxon>
        <taxon>Basidiomycota</taxon>
        <taxon>Agaricomycotina</taxon>
        <taxon>Agaricomycetes</taxon>
        <taxon>Agaricomycetidae</taxon>
        <taxon>Agaricales</taxon>
        <taxon>Agaricineae</taxon>
        <taxon>Agaricaceae</taxon>
        <taxon>Leucocoprinus</taxon>
    </lineage>
</organism>
<evidence type="ECO:0000313" key="1">
    <source>
        <dbReference type="EMBL" id="KAF5345259.1"/>
    </source>
</evidence>
<evidence type="ECO:0000313" key="2">
    <source>
        <dbReference type="Proteomes" id="UP000559027"/>
    </source>
</evidence>
<gene>
    <name evidence="1" type="ORF">D9756_011423</name>
</gene>